<gene>
    <name evidence="3" type="ORF">KP79_PYT20533</name>
</gene>
<dbReference type="Proteomes" id="UP000242188">
    <property type="component" value="Unassembled WGS sequence"/>
</dbReference>
<evidence type="ECO:0000313" key="3">
    <source>
        <dbReference type="EMBL" id="OWF51519.1"/>
    </source>
</evidence>
<dbReference type="InterPro" id="IPR057106">
    <property type="entry name" value="NXPE4_C"/>
</dbReference>
<dbReference type="EMBL" id="NEDP02002222">
    <property type="protein sequence ID" value="OWF51519.1"/>
    <property type="molecule type" value="Genomic_DNA"/>
</dbReference>
<dbReference type="OrthoDB" id="8675562at2759"/>
<dbReference type="AlphaFoldDB" id="A0A210QS30"/>
<keyword evidence="1" id="KW-0812">Transmembrane</keyword>
<evidence type="ECO:0000259" key="2">
    <source>
        <dbReference type="Pfam" id="PF24536"/>
    </source>
</evidence>
<dbReference type="PANTHER" id="PTHR16165:SF5">
    <property type="entry name" value="NXPE FAMILY MEMBER 3"/>
    <property type="match status" value="1"/>
</dbReference>
<comment type="caution">
    <text evidence="3">The sequence shown here is derived from an EMBL/GenBank/DDBJ whole genome shotgun (WGS) entry which is preliminary data.</text>
</comment>
<sequence>MVMEVCLRKKKWTFVLTPYRIILGIVAILFISSNMVLYRSSMFVIQKPQETPNSLLDARQKENRKITTRMSASHRNFSKTVKTFSSSFLRPDQINDVSRNISQNRFSLEENAELKLESNSQYFWKEGTIKVLEEFIKQLEINRTRKERKKLLSDAIQIIKSKKKVVDNNTSASFRWSIVRLKNPLKKSYQVGDRFRVTIHLKDQLGRNIPRGGDVLRIWMKEASTYSNVNGVIIDNGNGTFSGEVLLPWAGQPTIYVALSHTREAVQSVTKAINKYGVLNKMFALFENNEKTAKESVPCGPLPVFSLDEKRMCNLTRQNYGYRWFSARPSSEKLSCDDWTAIRGTNNITVPDRVANRIRYTQHQLIGEGIQITVKGDRGSIMKKNTTLCSRRPRENAWKEPTPSGFFYQNKWKITTCHSDLTQTVRNYHKCLLGRHLMIMGDSNTRSFVMMVTDMLQMRYRTRPMPVGSWHEFTFAENQYNNSVSWYPHESPFFANFFIPKYKLQPISKHLDEIGAGNNSVIVIHLWGHFMRIPYDVFRIHVRKIRNSVENLLMRSPDVDVVVKGPHAMTYYDWITPVDSIWQEHKKIWFDEFKGLHDKVLFLNFWDMAVGTENVDIHPSWQVVMSQMHVLMEYLCDNSYK</sequence>
<reference evidence="3 4" key="1">
    <citation type="journal article" date="2017" name="Nat. Ecol. Evol.">
        <title>Scallop genome provides insights into evolution of bilaterian karyotype and development.</title>
        <authorList>
            <person name="Wang S."/>
            <person name="Zhang J."/>
            <person name="Jiao W."/>
            <person name="Li J."/>
            <person name="Xun X."/>
            <person name="Sun Y."/>
            <person name="Guo X."/>
            <person name="Huan P."/>
            <person name="Dong B."/>
            <person name="Zhang L."/>
            <person name="Hu X."/>
            <person name="Sun X."/>
            <person name="Wang J."/>
            <person name="Zhao C."/>
            <person name="Wang Y."/>
            <person name="Wang D."/>
            <person name="Huang X."/>
            <person name="Wang R."/>
            <person name="Lv J."/>
            <person name="Li Y."/>
            <person name="Zhang Z."/>
            <person name="Liu B."/>
            <person name="Lu W."/>
            <person name="Hui Y."/>
            <person name="Liang J."/>
            <person name="Zhou Z."/>
            <person name="Hou R."/>
            <person name="Li X."/>
            <person name="Liu Y."/>
            <person name="Li H."/>
            <person name="Ning X."/>
            <person name="Lin Y."/>
            <person name="Zhao L."/>
            <person name="Xing Q."/>
            <person name="Dou J."/>
            <person name="Li Y."/>
            <person name="Mao J."/>
            <person name="Guo H."/>
            <person name="Dou H."/>
            <person name="Li T."/>
            <person name="Mu C."/>
            <person name="Jiang W."/>
            <person name="Fu Q."/>
            <person name="Fu X."/>
            <person name="Miao Y."/>
            <person name="Liu J."/>
            <person name="Yu Q."/>
            <person name="Li R."/>
            <person name="Liao H."/>
            <person name="Li X."/>
            <person name="Kong Y."/>
            <person name="Jiang Z."/>
            <person name="Chourrout D."/>
            <person name="Li R."/>
            <person name="Bao Z."/>
        </authorList>
    </citation>
    <scope>NUCLEOTIDE SEQUENCE [LARGE SCALE GENOMIC DNA]</scope>
    <source>
        <strain evidence="3 4">PY_sf001</strain>
    </source>
</reference>
<keyword evidence="4" id="KW-1185">Reference proteome</keyword>
<name>A0A210QS30_MIZYE</name>
<feature type="transmembrane region" description="Helical" evidence="1">
    <location>
        <begin position="21"/>
        <end position="38"/>
    </location>
</feature>
<dbReference type="PANTHER" id="PTHR16165">
    <property type="entry name" value="NXPE FAMILY MEMBER"/>
    <property type="match status" value="1"/>
</dbReference>
<keyword evidence="1" id="KW-1133">Transmembrane helix</keyword>
<evidence type="ECO:0000256" key="1">
    <source>
        <dbReference type="SAM" id="Phobius"/>
    </source>
</evidence>
<evidence type="ECO:0000313" key="4">
    <source>
        <dbReference type="Proteomes" id="UP000242188"/>
    </source>
</evidence>
<accession>A0A210QS30</accession>
<keyword evidence="1" id="KW-0472">Membrane</keyword>
<dbReference type="InterPro" id="IPR014756">
    <property type="entry name" value="Ig_E-set"/>
</dbReference>
<organism evidence="3 4">
    <name type="scientific">Mizuhopecten yessoensis</name>
    <name type="common">Japanese scallop</name>
    <name type="synonym">Patinopecten yessoensis</name>
    <dbReference type="NCBI Taxonomy" id="6573"/>
    <lineage>
        <taxon>Eukaryota</taxon>
        <taxon>Metazoa</taxon>
        <taxon>Spiralia</taxon>
        <taxon>Lophotrochozoa</taxon>
        <taxon>Mollusca</taxon>
        <taxon>Bivalvia</taxon>
        <taxon>Autobranchia</taxon>
        <taxon>Pteriomorphia</taxon>
        <taxon>Pectinida</taxon>
        <taxon>Pectinoidea</taxon>
        <taxon>Pectinidae</taxon>
        <taxon>Mizuhopecten</taxon>
    </lineage>
</organism>
<feature type="domain" description="NXPE C-terminal" evidence="2">
    <location>
        <begin position="412"/>
        <end position="636"/>
    </location>
</feature>
<protein>
    <submittedName>
        <fullName evidence="3">NXPE family member 4</fullName>
    </submittedName>
</protein>
<proteinExistence type="predicted"/>
<dbReference type="SUPFAM" id="SSF81296">
    <property type="entry name" value="E set domains"/>
    <property type="match status" value="1"/>
</dbReference>
<dbReference type="Pfam" id="PF24536">
    <property type="entry name" value="NXPE4_C"/>
    <property type="match status" value="1"/>
</dbReference>